<feature type="transmembrane region" description="Helical" evidence="1">
    <location>
        <begin position="64"/>
        <end position="81"/>
    </location>
</feature>
<reference evidence="2 3" key="1">
    <citation type="submission" date="2018-02" db="EMBL/GenBank/DDBJ databases">
        <title>Complete genome of Nitrosopumilus ureaphilus PS0.</title>
        <authorList>
            <person name="Qin W."/>
            <person name="Zheng Y."/>
            <person name="Stahl D.A."/>
        </authorList>
    </citation>
    <scope>NUCLEOTIDE SEQUENCE [LARGE SCALE GENOMIC DNA]</scope>
    <source>
        <strain evidence="2 3">PS0</strain>
    </source>
</reference>
<organism evidence="2 3">
    <name type="scientific">Nitrosopumilus ureiphilus</name>
    <dbReference type="NCBI Taxonomy" id="1470067"/>
    <lineage>
        <taxon>Archaea</taxon>
        <taxon>Nitrososphaerota</taxon>
        <taxon>Nitrososphaeria</taxon>
        <taxon>Nitrosopumilales</taxon>
        <taxon>Nitrosopumilaceae</taxon>
        <taxon>Nitrosopumilus</taxon>
    </lineage>
</organism>
<sequence>MKTRFLIIIAILLVLLPWISGLEFGINNQVMVDGITISATVVMSITIVFSLVSWFLFSWASKNIKFAGVLLSIITGASLVIPFTQVLGPMTGVIVGVVAGFAAFMLQKKMMPPAKNQSLIIATITIVATYFVLIMIVLVSQTTPLWDAGNGIGAWTGTAEMMEETGFDNILNNNIGFVFFLVIIPSLIITGWVIQDKKKTKTRPLMIITIVVSVSILMYVNFAYPQGDTIDLDPDLSPSYALDFATSTNSIFVVLPMILSIVFLLIIIPHLILKRKKIPSRPYISLIAAAIMLFFGIPSLINGLEIIILLIQEERLHSLDFIANLTAMASIGFILALFGMIILLKSKLIINLLGRIK</sequence>
<evidence type="ECO:0000313" key="2">
    <source>
        <dbReference type="EMBL" id="QLH06143.1"/>
    </source>
</evidence>
<feature type="transmembrane region" description="Helical" evidence="1">
    <location>
        <begin position="321"/>
        <end position="344"/>
    </location>
</feature>
<proteinExistence type="predicted"/>
<keyword evidence="3" id="KW-1185">Reference proteome</keyword>
<keyword evidence="1" id="KW-0472">Membrane</keyword>
<name>A0A7D5RD87_9ARCH</name>
<feature type="transmembrane region" description="Helical" evidence="1">
    <location>
        <begin position="118"/>
        <end position="139"/>
    </location>
</feature>
<protein>
    <submittedName>
        <fullName evidence="2">Uncharacterized protein</fullName>
    </submittedName>
</protein>
<dbReference type="KEGG" id="nue:C5F50_02915"/>
<feature type="transmembrane region" description="Helical" evidence="1">
    <location>
        <begin position="87"/>
        <end position="106"/>
    </location>
</feature>
<feature type="transmembrane region" description="Helical" evidence="1">
    <location>
        <begin position="283"/>
        <end position="301"/>
    </location>
</feature>
<dbReference type="GeneID" id="56066982"/>
<evidence type="ECO:0000313" key="3">
    <source>
        <dbReference type="Proteomes" id="UP000509478"/>
    </source>
</evidence>
<feature type="transmembrane region" description="Helical" evidence="1">
    <location>
        <begin position="205"/>
        <end position="224"/>
    </location>
</feature>
<gene>
    <name evidence="2" type="ORF">C5F50_02915</name>
</gene>
<accession>A0A7D5RD87</accession>
<feature type="transmembrane region" description="Helical" evidence="1">
    <location>
        <begin position="244"/>
        <end position="271"/>
    </location>
</feature>
<dbReference type="RefSeq" id="WP_179372208.1">
    <property type="nucleotide sequence ID" value="NZ_CP026995.1"/>
</dbReference>
<feature type="transmembrane region" description="Helical" evidence="1">
    <location>
        <begin position="175"/>
        <end position="193"/>
    </location>
</feature>
<dbReference type="EMBL" id="CP026995">
    <property type="protein sequence ID" value="QLH06143.1"/>
    <property type="molecule type" value="Genomic_DNA"/>
</dbReference>
<keyword evidence="1" id="KW-1133">Transmembrane helix</keyword>
<feature type="transmembrane region" description="Helical" evidence="1">
    <location>
        <begin position="37"/>
        <end position="57"/>
    </location>
</feature>
<dbReference type="Proteomes" id="UP000509478">
    <property type="component" value="Chromosome"/>
</dbReference>
<keyword evidence="1" id="KW-0812">Transmembrane</keyword>
<dbReference type="OrthoDB" id="10960at2157"/>
<dbReference type="AlphaFoldDB" id="A0A7D5RD87"/>
<evidence type="ECO:0000256" key="1">
    <source>
        <dbReference type="SAM" id="Phobius"/>
    </source>
</evidence>